<dbReference type="AlphaFoldDB" id="A0A1I1XUW6"/>
<keyword evidence="1" id="KW-0472">Membrane</keyword>
<dbReference type="Pfam" id="PF22150">
    <property type="entry name" value="Tt1218-like"/>
    <property type="match status" value="1"/>
</dbReference>
<feature type="transmembrane region" description="Helical" evidence="1">
    <location>
        <begin position="31"/>
        <end position="53"/>
    </location>
</feature>
<proteinExistence type="predicted"/>
<evidence type="ECO:0000259" key="2">
    <source>
        <dbReference type="Pfam" id="PF22150"/>
    </source>
</evidence>
<sequence length="220" mass="22868">MKRRSTPHNPSPRTLRAGAFGKAQGFSLIEVLVAIVVLSFGMLGVVGLQAYAIQANRDARMQAQAANLARELAEMIRGNKAVGAKTATADNPYLVNLSGTMATAPTEYCLSVSNATNGCTSAAAVASAEMTEWLARLRAELPGARVVVCFDSAPYSSTGKGQWTCTNSTDGIAVIKLGWTRSTTNRSGDSGTALFETATDSGSVPSLIFPVSSGNSQGDV</sequence>
<feature type="domain" description="Type IV pilin Tt1218-like" evidence="2">
    <location>
        <begin position="48"/>
        <end position="123"/>
    </location>
</feature>
<dbReference type="InterPro" id="IPR054402">
    <property type="entry name" value="Tt1218-like_dom"/>
</dbReference>
<evidence type="ECO:0000313" key="4">
    <source>
        <dbReference type="Proteomes" id="UP000199517"/>
    </source>
</evidence>
<dbReference type="Proteomes" id="UP000199517">
    <property type="component" value="Unassembled WGS sequence"/>
</dbReference>
<keyword evidence="1" id="KW-0812">Transmembrane</keyword>
<dbReference type="InterPro" id="IPR012902">
    <property type="entry name" value="N_methyl_site"/>
</dbReference>
<dbReference type="EMBL" id="FOMQ01000014">
    <property type="protein sequence ID" value="SFE10468.1"/>
    <property type="molecule type" value="Genomic_DNA"/>
</dbReference>
<accession>A0A1I1XUW6</accession>
<dbReference type="RefSeq" id="WP_092955689.1">
    <property type="nucleotide sequence ID" value="NZ_FOMQ01000014.1"/>
</dbReference>
<dbReference type="Gene3D" id="3.30.700.10">
    <property type="entry name" value="Glycoprotein, Type 4 Pilin"/>
    <property type="match status" value="1"/>
</dbReference>
<reference evidence="4" key="1">
    <citation type="submission" date="2016-10" db="EMBL/GenBank/DDBJ databases">
        <authorList>
            <person name="Varghese N."/>
            <person name="Submissions S."/>
        </authorList>
    </citation>
    <scope>NUCLEOTIDE SEQUENCE [LARGE SCALE GENOMIC DNA]</scope>
    <source>
        <strain evidence="4">DSM 7481</strain>
    </source>
</reference>
<gene>
    <name evidence="3" type="ORF">SAMN04489710_11499</name>
</gene>
<dbReference type="PROSITE" id="PS00409">
    <property type="entry name" value="PROKAR_NTER_METHYL"/>
    <property type="match status" value="1"/>
</dbReference>
<organism evidence="3 4">
    <name type="scientific">Paracidovorax konjaci</name>
    <dbReference type="NCBI Taxonomy" id="32040"/>
    <lineage>
        <taxon>Bacteria</taxon>
        <taxon>Pseudomonadati</taxon>
        <taxon>Pseudomonadota</taxon>
        <taxon>Betaproteobacteria</taxon>
        <taxon>Burkholderiales</taxon>
        <taxon>Comamonadaceae</taxon>
        <taxon>Paracidovorax</taxon>
    </lineage>
</organism>
<evidence type="ECO:0000313" key="3">
    <source>
        <dbReference type="EMBL" id="SFE10468.1"/>
    </source>
</evidence>
<evidence type="ECO:0000256" key="1">
    <source>
        <dbReference type="SAM" id="Phobius"/>
    </source>
</evidence>
<dbReference type="InterPro" id="IPR013362">
    <property type="entry name" value="Pilus_4_PilV"/>
</dbReference>
<keyword evidence="4" id="KW-1185">Reference proteome</keyword>
<dbReference type="STRING" id="32040.SAMN04489710_11499"/>
<protein>
    <submittedName>
        <fullName evidence="3">Type IV pilus assembly protein PilV</fullName>
    </submittedName>
</protein>
<dbReference type="OrthoDB" id="8724817at2"/>
<dbReference type="Pfam" id="PF07963">
    <property type="entry name" value="N_methyl"/>
    <property type="match status" value="1"/>
</dbReference>
<dbReference type="NCBIfam" id="TIGR02523">
    <property type="entry name" value="type_IV_pilV"/>
    <property type="match status" value="1"/>
</dbReference>
<name>A0A1I1XUW6_9BURK</name>
<dbReference type="NCBIfam" id="TIGR02532">
    <property type="entry name" value="IV_pilin_GFxxxE"/>
    <property type="match status" value="1"/>
</dbReference>
<keyword evidence="1" id="KW-1133">Transmembrane helix</keyword>